<keyword evidence="6" id="KW-0548">Nucleotidyltransferase</keyword>
<protein>
    <recommendedName>
        <fullName evidence="2">FAD synthase</fullName>
        <ecNumber evidence="2">2.7.7.2</ecNumber>
    </recommendedName>
    <alternativeName>
        <fullName evidence="10">FAD pyrophosphorylase</fullName>
    </alternativeName>
    <alternativeName>
        <fullName evidence="11">FMN adenylyltransferase</fullName>
    </alternativeName>
</protein>
<gene>
    <name evidence="15" type="ORF">BCR39DRAFT_538543</name>
</gene>
<organism evidence="15 16">
    <name type="scientific">Naematelia encephala</name>
    <dbReference type="NCBI Taxonomy" id="71784"/>
    <lineage>
        <taxon>Eukaryota</taxon>
        <taxon>Fungi</taxon>
        <taxon>Dikarya</taxon>
        <taxon>Basidiomycota</taxon>
        <taxon>Agaricomycotina</taxon>
        <taxon>Tremellomycetes</taxon>
        <taxon>Tremellales</taxon>
        <taxon>Naemateliaceae</taxon>
        <taxon>Naematelia</taxon>
    </lineage>
</organism>
<comment type="pathway">
    <text evidence="1">Cofactor biosynthesis; FAD biosynthesis; FAD from FMN: step 1/1.</text>
</comment>
<dbReference type="EMBL" id="MCFC01000039">
    <property type="protein sequence ID" value="ORY27375.1"/>
    <property type="molecule type" value="Genomic_DNA"/>
</dbReference>
<evidence type="ECO:0000256" key="4">
    <source>
        <dbReference type="ARBA" id="ARBA00022643"/>
    </source>
</evidence>
<evidence type="ECO:0000256" key="1">
    <source>
        <dbReference type="ARBA" id="ARBA00004726"/>
    </source>
</evidence>
<evidence type="ECO:0000256" key="10">
    <source>
        <dbReference type="ARBA" id="ARBA00031145"/>
    </source>
</evidence>
<evidence type="ECO:0000256" key="12">
    <source>
        <dbReference type="ARBA" id="ARBA00049494"/>
    </source>
</evidence>
<dbReference type="Pfam" id="PF01507">
    <property type="entry name" value="PAPS_reduct"/>
    <property type="match status" value="1"/>
</dbReference>
<evidence type="ECO:0000256" key="13">
    <source>
        <dbReference type="SAM" id="MobiDB-lite"/>
    </source>
</evidence>
<keyword evidence="9" id="KW-0067">ATP-binding</keyword>
<sequence>MSTISAKELLRVLERSKQADELGGKIAQAIELIEGVLDDLGEEAIAISFNGGKDCTVLLHLFAAVLYARHTSLPDKLQPSHAHVEIPPDHPHHPISTEHATPPPPLPSSLSSATTTTTSTTTTTDTITTTSTTGSPTPTTSTHHRPTSPTCLPYSPIRAIYITAPHPFPALEEFVLSSAQLYGLDLYRFGGGMKAALLEYLGCGGGKGVRGVLVGTRRGDPNGDVEALAPTDPSWPAFLRIHPILDWTYMDIWSFLRDLDVPYCDLYDEGYTSLGSTRNTIQNPLLKRSDNTWDPAWKLTDETKERAGRLDSSS</sequence>
<evidence type="ECO:0000313" key="15">
    <source>
        <dbReference type="EMBL" id="ORY27375.1"/>
    </source>
</evidence>
<feature type="compositionally biased region" description="Basic and acidic residues" evidence="13">
    <location>
        <begin position="82"/>
        <end position="96"/>
    </location>
</feature>
<keyword evidence="3" id="KW-0285">Flavoprotein</keyword>
<reference evidence="15 16" key="1">
    <citation type="submission" date="2016-07" db="EMBL/GenBank/DDBJ databases">
        <title>Pervasive Adenine N6-methylation of Active Genes in Fungi.</title>
        <authorList>
            <consortium name="DOE Joint Genome Institute"/>
            <person name="Mondo S.J."/>
            <person name="Dannebaum R.O."/>
            <person name="Kuo R.C."/>
            <person name="Labutti K."/>
            <person name="Haridas S."/>
            <person name="Kuo A."/>
            <person name="Salamov A."/>
            <person name="Ahrendt S.R."/>
            <person name="Lipzen A."/>
            <person name="Sullivan W."/>
            <person name="Andreopoulos W.B."/>
            <person name="Clum A."/>
            <person name="Lindquist E."/>
            <person name="Daum C."/>
            <person name="Ramamoorthy G.K."/>
            <person name="Gryganskyi A."/>
            <person name="Culley D."/>
            <person name="Magnuson J.K."/>
            <person name="James T.Y."/>
            <person name="O'Malley M.A."/>
            <person name="Stajich J.E."/>
            <person name="Spatafora J.W."/>
            <person name="Visel A."/>
            <person name="Grigoriev I.V."/>
        </authorList>
    </citation>
    <scope>NUCLEOTIDE SEQUENCE [LARGE SCALE GENOMIC DNA]</scope>
    <source>
        <strain evidence="15 16">68-887.2</strain>
    </source>
</reference>
<dbReference type="SUPFAM" id="SSF52402">
    <property type="entry name" value="Adenine nucleotide alpha hydrolases-like"/>
    <property type="match status" value="2"/>
</dbReference>
<dbReference type="GO" id="GO:0005524">
    <property type="term" value="F:ATP binding"/>
    <property type="evidence" value="ECO:0007669"/>
    <property type="project" value="UniProtKB-KW"/>
</dbReference>
<evidence type="ECO:0000256" key="9">
    <source>
        <dbReference type="ARBA" id="ARBA00022840"/>
    </source>
</evidence>
<evidence type="ECO:0000313" key="16">
    <source>
        <dbReference type="Proteomes" id="UP000193986"/>
    </source>
</evidence>
<evidence type="ECO:0000259" key="14">
    <source>
        <dbReference type="Pfam" id="PF01507"/>
    </source>
</evidence>
<keyword evidence="7" id="KW-0547">Nucleotide-binding</keyword>
<dbReference type="InterPro" id="IPR002500">
    <property type="entry name" value="PAPS_reduct_dom"/>
</dbReference>
<keyword evidence="8" id="KW-0274">FAD</keyword>
<dbReference type="InParanoid" id="A0A1Y2AZT5"/>
<dbReference type="InterPro" id="IPR014729">
    <property type="entry name" value="Rossmann-like_a/b/a_fold"/>
</dbReference>
<dbReference type="STRING" id="71784.A0A1Y2AZT5"/>
<dbReference type="Gene3D" id="3.40.50.620">
    <property type="entry name" value="HUPs"/>
    <property type="match status" value="1"/>
</dbReference>
<feature type="compositionally biased region" description="Low complexity" evidence="13">
    <location>
        <begin position="108"/>
        <end position="141"/>
    </location>
</feature>
<dbReference type="PANTHER" id="PTHR23293">
    <property type="entry name" value="FAD SYNTHETASE-RELATED FMN ADENYLYLTRANSFERASE"/>
    <property type="match status" value="1"/>
</dbReference>
<dbReference type="EC" id="2.7.7.2" evidence="2"/>
<evidence type="ECO:0000256" key="6">
    <source>
        <dbReference type="ARBA" id="ARBA00022695"/>
    </source>
</evidence>
<comment type="caution">
    <text evidence="15">The sequence shown here is derived from an EMBL/GenBank/DDBJ whole genome shotgun (WGS) entry which is preliminary data.</text>
</comment>
<dbReference type="OrthoDB" id="270728at2759"/>
<evidence type="ECO:0000256" key="5">
    <source>
        <dbReference type="ARBA" id="ARBA00022679"/>
    </source>
</evidence>
<evidence type="ECO:0000256" key="3">
    <source>
        <dbReference type="ARBA" id="ARBA00022630"/>
    </source>
</evidence>
<dbReference type="AlphaFoldDB" id="A0A1Y2AZT5"/>
<dbReference type="GO" id="GO:0003919">
    <property type="term" value="F:FMN adenylyltransferase activity"/>
    <property type="evidence" value="ECO:0007669"/>
    <property type="project" value="UniProtKB-EC"/>
</dbReference>
<keyword evidence="4" id="KW-0288">FMN</keyword>
<evidence type="ECO:0000256" key="2">
    <source>
        <dbReference type="ARBA" id="ARBA00012393"/>
    </source>
</evidence>
<keyword evidence="5" id="KW-0808">Transferase</keyword>
<name>A0A1Y2AZT5_9TREE</name>
<dbReference type="CDD" id="cd23948">
    <property type="entry name" value="FAD_synthase"/>
    <property type="match status" value="1"/>
</dbReference>
<evidence type="ECO:0000256" key="7">
    <source>
        <dbReference type="ARBA" id="ARBA00022741"/>
    </source>
</evidence>
<evidence type="ECO:0000256" key="11">
    <source>
        <dbReference type="ARBA" id="ARBA00031871"/>
    </source>
</evidence>
<accession>A0A1Y2AZT5</accession>
<dbReference type="PANTHER" id="PTHR23293:SF9">
    <property type="entry name" value="FAD SYNTHASE"/>
    <property type="match status" value="1"/>
</dbReference>
<feature type="domain" description="Phosphoadenosine phosphosulphate reductase" evidence="14">
    <location>
        <begin position="212"/>
        <end position="280"/>
    </location>
</feature>
<comment type="catalytic activity">
    <reaction evidence="12">
        <text>FMN + ATP + H(+) = FAD + diphosphate</text>
        <dbReference type="Rhea" id="RHEA:17237"/>
        <dbReference type="ChEBI" id="CHEBI:15378"/>
        <dbReference type="ChEBI" id="CHEBI:30616"/>
        <dbReference type="ChEBI" id="CHEBI:33019"/>
        <dbReference type="ChEBI" id="CHEBI:57692"/>
        <dbReference type="ChEBI" id="CHEBI:58210"/>
        <dbReference type="EC" id="2.7.7.2"/>
    </reaction>
</comment>
<keyword evidence="16" id="KW-1185">Reference proteome</keyword>
<evidence type="ECO:0000256" key="8">
    <source>
        <dbReference type="ARBA" id="ARBA00022827"/>
    </source>
</evidence>
<proteinExistence type="predicted"/>
<dbReference type="GO" id="GO:0006747">
    <property type="term" value="P:FAD biosynthetic process"/>
    <property type="evidence" value="ECO:0007669"/>
    <property type="project" value="TreeGrafter"/>
</dbReference>
<feature type="region of interest" description="Disordered" evidence="13">
    <location>
        <begin position="78"/>
        <end position="149"/>
    </location>
</feature>
<dbReference type="Proteomes" id="UP000193986">
    <property type="component" value="Unassembled WGS sequence"/>
</dbReference>